<dbReference type="AlphaFoldDB" id="A0A1X0S7L9"/>
<evidence type="ECO:0000313" key="3">
    <source>
        <dbReference type="Proteomes" id="UP000242381"/>
    </source>
</evidence>
<dbReference type="OMA" id="DPFQHRI"/>
<keyword evidence="1" id="KW-0472">Membrane</keyword>
<feature type="transmembrane region" description="Helical" evidence="1">
    <location>
        <begin position="70"/>
        <end position="91"/>
    </location>
</feature>
<sequence>MRQDSNLFSSQRSPNTTLRGIQINISSDPFQHRIPSYFQRLWQESKFRKCLSLCKRRLIKRYQRSTPIELVLISFGILASCIFLLVHVGFFSGKKYQDWQHDHYDDSFVLEEVDLLEKVYPDEGRQQVTAIVSVSDKHTTESIVKRLCEYDMFHSFIVWNDNSNNNNNELDTKGCSRPLTVINYSSSRKGPGARYHACHAAKTPYCFFQDTLNDGQNLRSVYANFLKSPQLIHGESGSHEAYVDSQWRYCFSNEDIQLHACYINMGSGTFIAKEMASKFISKYDANEYADIYFTIYMNQIPYQLEGHGSLKKTLGVKEIEHMNLGLNTLYNNLKKQGTGLLKPYVDSSFDRNARVSCKRDQCLFLTNKQVLPDIQLFSYNPTVGIQTSKQMHDDYITDNYQEHFYAHAVDDNDMTSWKSIQNIHAGDYIGLDLLMPIRTPLKYRFVVHHPYSYKNSLRIQISYNGLEWIKLYPSPHLKCQNADINEQLLECHFIVRETGYRYIRLESVKDFDFKFDVYDISFSAKVKKDENGQLLDISLENGIAFVEDK</sequence>
<organism evidence="2 3">
    <name type="scientific">Rhizopus microsporus</name>
    <dbReference type="NCBI Taxonomy" id="58291"/>
    <lineage>
        <taxon>Eukaryota</taxon>
        <taxon>Fungi</taxon>
        <taxon>Fungi incertae sedis</taxon>
        <taxon>Mucoromycota</taxon>
        <taxon>Mucoromycotina</taxon>
        <taxon>Mucoromycetes</taxon>
        <taxon>Mucorales</taxon>
        <taxon>Mucorineae</taxon>
        <taxon>Rhizopodaceae</taxon>
        <taxon>Rhizopus</taxon>
    </lineage>
</organism>
<protein>
    <recommendedName>
        <fullName evidence="4">F5/8 type C domain-containing protein</fullName>
    </recommendedName>
</protein>
<dbReference type="VEuPathDB" id="FungiDB:BCV72DRAFT_238681"/>
<proteinExistence type="predicted"/>
<keyword evidence="1" id="KW-0812">Transmembrane</keyword>
<keyword evidence="1" id="KW-1133">Transmembrane helix</keyword>
<evidence type="ECO:0008006" key="4">
    <source>
        <dbReference type="Google" id="ProtNLM"/>
    </source>
</evidence>
<gene>
    <name evidence="2" type="ORF">BCV71DRAFT_262200</name>
</gene>
<evidence type="ECO:0000256" key="1">
    <source>
        <dbReference type="SAM" id="Phobius"/>
    </source>
</evidence>
<evidence type="ECO:0000313" key="2">
    <source>
        <dbReference type="EMBL" id="ORE20307.1"/>
    </source>
</evidence>
<dbReference type="EMBL" id="KV921296">
    <property type="protein sequence ID" value="ORE20307.1"/>
    <property type="molecule type" value="Genomic_DNA"/>
</dbReference>
<name>A0A1X0S7L9_RHIZD</name>
<reference evidence="2 3" key="1">
    <citation type="journal article" date="2016" name="Proc. Natl. Acad. Sci. U.S.A.">
        <title>Lipid metabolic changes in an early divergent fungus govern the establishment of a mutualistic symbiosis with endobacteria.</title>
        <authorList>
            <person name="Lastovetsky O.A."/>
            <person name="Gaspar M.L."/>
            <person name="Mondo S.J."/>
            <person name="LaButti K.M."/>
            <person name="Sandor L."/>
            <person name="Grigoriev I.V."/>
            <person name="Henry S.A."/>
            <person name="Pawlowska T.E."/>
        </authorList>
    </citation>
    <scope>NUCLEOTIDE SEQUENCE [LARGE SCALE GENOMIC DNA]</scope>
    <source>
        <strain evidence="2 3">ATCC 11559</strain>
    </source>
</reference>
<accession>A0A1X0S7L9</accession>
<dbReference type="Proteomes" id="UP000242381">
    <property type="component" value="Unassembled WGS sequence"/>
</dbReference>